<protein>
    <submittedName>
        <fullName evidence="2">Uncharacterized protein</fullName>
    </submittedName>
</protein>
<proteinExistence type="predicted"/>
<name>A0A7C4NN49_STAMA</name>
<gene>
    <name evidence="1" type="ORF">ENU09_00160</name>
    <name evidence="2" type="ORF">ENU20_00485</name>
</gene>
<evidence type="ECO:0000313" key="2">
    <source>
        <dbReference type="EMBL" id="HGQ73544.1"/>
    </source>
</evidence>
<reference evidence="2" key="1">
    <citation type="journal article" date="2020" name="mSystems">
        <title>Genome- and Community-Level Interaction Insights into Carbon Utilization and Element Cycling Functions of Hydrothermarchaeota in Hydrothermal Sediment.</title>
        <authorList>
            <person name="Zhou Z."/>
            <person name="Liu Y."/>
            <person name="Xu W."/>
            <person name="Pan J."/>
            <person name="Luo Z.H."/>
            <person name="Li M."/>
        </authorList>
    </citation>
    <scope>NUCLEOTIDE SEQUENCE [LARGE SCALE GENOMIC DNA]</scope>
    <source>
        <strain evidence="1">SpSt-638</strain>
        <strain evidence="2">SpSt-648</strain>
    </source>
</reference>
<sequence>MGRNKYRCIVCGRIFPEGQGVVIKHGELTLFFHKSKCACKFFKYLLENTPYSEIGRYVKNTLDFFEEKLEKMKEIRTKKI</sequence>
<dbReference type="EMBL" id="DTBE01000003">
    <property type="protein sequence ID" value="HGQ59129.1"/>
    <property type="molecule type" value="Genomic_DNA"/>
</dbReference>
<accession>A0A7C4NN49</accession>
<dbReference type="EMBL" id="DTBP01000005">
    <property type="protein sequence ID" value="HGQ73544.1"/>
    <property type="molecule type" value="Genomic_DNA"/>
</dbReference>
<evidence type="ECO:0000313" key="1">
    <source>
        <dbReference type="EMBL" id="HGQ59129.1"/>
    </source>
</evidence>
<organism evidence="2">
    <name type="scientific">Staphylothermus marinus</name>
    <dbReference type="NCBI Taxonomy" id="2280"/>
    <lineage>
        <taxon>Archaea</taxon>
        <taxon>Thermoproteota</taxon>
        <taxon>Thermoprotei</taxon>
        <taxon>Desulfurococcales</taxon>
        <taxon>Desulfurococcaceae</taxon>
        <taxon>Staphylothermus</taxon>
    </lineage>
</organism>
<comment type="caution">
    <text evidence="2">The sequence shown here is derived from an EMBL/GenBank/DDBJ whole genome shotgun (WGS) entry which is preliminary data.</text>
</comment>
<dbReference type="AlphaFoldDB" id="A0A7C4NN49"/>